<name>A0A9Q0F8R2_9ROSI</name>
<reference evidence="3" key="1">
    <citation type="submission" date="2022-02" db="EMBL/GenBank/DDBJ databases">
        <authorList>
            <person name="Henning P.M."/>
            <person name="McCubbin A.G."/>
            <person name="Shore J.S."/>
        </authorList>
    </citation>
    <scope>NUCLEOTIDE SEQUENCE</scope>
    <source>
        <strain evidence="3">F60SS</strain>
        <tissue evidence="3">Leaves</tissue>
    </source>
</reference>
<evidence type="ECO:0000313" key="4">
    <source>
        <dbReference type="Proteomes" id="UP001141552"/>
    </source>
</evidence>
<dbReference type="OrthoDB" id="1745249at2759"/>
<comment type="caution">
    <text evidence="3">The sequence shown here is derived from an EMBL/GenBank/DDBJ whole genome shotgun (WGS) entry which is preliminary data.</text>
</comment>
<organism evidence="3 4">
    <name type="scientific">Turnera subulata</name>
    <dbReference type="NCBI Taxonomy" id="218843"/>
    <lineage>
        <taxon>Eukaryota</taxon>
        <taxon>Viridiplantae</taxon>
        <taxon>Streptophyta</taxon>
        <taxon>Embryophyta</taxon>
        <taxon>Tracheophyta</taxon>
        <taxon>Spermatophyta</taxon>
        <taxon>Magnoliopsida</taxon>
        <taxon>eudicotyledons</taxon>
        <taxon>Gunneridae</taxon>
        <taxon>Pentapetalae</taxon>
        <taxon>rosids</taxon>
        <taxon>fabids</taxon>
        <taxon>Malpighiales</taxon>
        <taxon>Passifloraceae</taxon>
        <taxon>Turnera</taxon>
    </lineage>
</organism>
<dbReference type="InterPro" id="IPR036047">
    <property type="entry name" value="F-box-like_dom_sf"/>
</dbReference>
<feature type="compositionally biased region" description="Polar residues" evidence="1">
    <location>
        <begin position="394"/>
        <end position="409"/>
    </location>
</feature>
<proteinExistence type="predicted"/>
<feature type="domain" description="F-box" evidence="2">
    <location>
        <begin position="32"/>
        <end position="79"/>
    </location>
</feature>
<dbReference type="Proteomes" id="UP001141552">
    <property type="component" value="Unassembled WGS sequence"/>
</dbReference>
<gene>
    <name evidence="3" type="ORF">Tsubulata_044357</name>
</gene>
<dbReference type="SUPFAM" id="SSF81383">
    <property type="entry name" value="F-box domain"/>
    <property type="match status" value="1"/>
</dbReference>
<keyword evidence="4" id="KW-1185">Reference proteome</keyword>
<dbReference type="InterPro" id="IPR001810">
    <property type="entry name" value="F-box_dom"/>
</dbReference>
<feature type="region of interest" description="Disordered" evidence="1">
    <location>
        <begin position="356"/>
        <end position="378"/>
    </location>
</feature>
<evidence type="ECO:0000313" key="3">
    <source>
        <dbReference type="EMBL" id="KAJ4826998.1"/>
    </source>
</evidence>
<protein>
    <recommendedName>
        <fullName evidence="2">F-box domain-containing protein</fullName>
    </recommendedName>
</protein>
<evidence type="ECO:0000256" key="1">
    <source>
        <dbReference type="SAM" id="MobiDB-lite"/>
    </source>
</evidence>
<dbReference type="AlphaFoldDB" id="A0A9Q0F8R2"/>
<feature type="region of interest" description="Disordered" evidence="1">
    <location>
        <begin position="393"/>
        <end position="428"/>
    </location>
</feature>
<dbReference type="EMBL" id="JAKUCV010006520">
    <property type="protein sequence ID" value="KAJ4826998.1"/>
    <property type="molecule type" value="Genomic_DNA"/>
</dbReference>
<dbReference type="Pfam" id="PF00646">
    <property type="entry name" value="F-box"/>
    <property type="match status" value="1"/>
</dbReference>
<reference evidence="3" key="2">
    <citation type="journal article" date="2023" name="Plants (Basel)">
        <title>Annotation of the Turnera subulata (Passifloraceae) Draft Genome Reveals the S-Locus Evolved after the Divergence of Turneroideae from Passifloroideae in a Stepwise Manner.</title>
        <authorList>
            <person name="Henning P.M."/>
            <person name="Roalson E.H."/>
            <person name="Mir W."/>
            <person name="McCubbin A.G."/>
            <person name="Shore J.S."/>
        </authorList>
    </citation>
    <scope>NUCLEOTIDE SEQUENCE</scope>
    <source>
        <strain evidence="3">F60SS</strain>
    </source>
</reference>
<sequence length="544" mass="59424">MLMKHNKARAPNNRLLVGQAKSGNKISTNMAAPNRSNLPPDVVEAILDLLPIKSIERFRSVSKSLFSLLAAPKLLYHPCKSLFELNVPEPASGEFGICTVAELLQNLGIVLAKKSKGGKRFGFIRINQCSDIEKIVDGINSISVDEETLNASVARARVPNKVEGKNSIIAPVGNPNLVSKGVNFRDRITGNNGKRVVNDAEICEGASNISIKTHEQTSSWLSRCAFGSLNAPSDIGEVIKTFHSHNIHNVKVSDCGGDAVLVQFHSKADRDEFLAQEYSWINNEFQFLGAWQILTTVKEHIQWTVNVEIDGVQTCVNVTEVPESLVRGFEQQSQPCLMKYVVEDLISLEQMPLNGATKSGAHSPAKVPTTPGIPTEDTDPFQLMGVIQNLGPRATSTRQECNSASNNVKGTEAVGGNLSKEDKTPSGDKQLLMNRREEYGRCYSLEFGESSKSTENVGTEINLVPHEVSDSRTIGPIPQDEAHESCYQYSNQNIGPFMETDALSPIQSIAVNNRLEGQWEVQSSVAQHHNIEAKSTVQVGNLLG</sequence>
<evidence type="ECO:0000259" key="2">
    <source>
        <dbReference type="PROSITE" id="PS50181"/>
    </source>
</evidence>
<dbReference type="PROSITE" id="PS50181">
    <property type="entry name" value="FBOX"/>
    <property type="match status" value="1"/>
</dbReference>
<accession>A0A9Q0F8R2</accession>